<feature type="non-terminal residue" evidence="1">
    <location>
        <position position="108"/>
    </location>
</feature>
<organism evidence="1 2">
    <name type="scientific">Coemansia aciculifera</name>
    <dbReference type="NCBI Taxonomy" id="417176"/>
    <lineage>
        <taxon>Eukaryota</taxon>
        <taxon>Fungi</taxon>
        <taxon>Fungi incertae sedis</taxon>
        <taxon>Zoopagomycota</taxon>
        <taxon>Kickxellomycotina</taxon>
        <taxon>Kickxellomycetes</taxon>
        <taxon>Kickxellales</taxon>
        <taxon>Kickxellaceae</taxon>
        <taxon>Coemansia</taxon>
    </lineage>
</organism>
<dbReference type="Proteomes" id="UP001139981">
    <property type="component" value="Unassembled WGS sequence"/>
</dbReference>
<keyword evidence="2" id="KW-1185">Reference proteome</keyword>
<proteinExistence type="predicted"/>
<reference evidence="1" key="1">
    <citation type="submission" date="2022-07" db="EMBL/GenBank/DDBJ databases">
        <title>Phylogenomic reconstructions and comparative analyses of Kickxellomycotina fungi.</title>
        <authorList>
            <person name="Reynolds N.K."/>
            <person name="Stajich J.E."/>
            <person name="Barry K."/>
            <person name="Grigoriev I.V."/>
            <person name="Crous P."/>
            <person name="Smith M.E."/>
        </authorList>
    </citation>
    <scope>NUCLEOTIDE SEQUENCE</scope>
    <source>
        <strain evidence="1">CBS 190363</strain>
    </source>
</reference>
<dbReference type="EMBL" id="JANBVB010000616">
    <property type="protein sequence ID" value="KAJ2893009.1"/>
    <property type="molecule type" value="Genomic_DNA"/>
</dbReference>
<evidence type="ECO:0000313" key="2">
    <source>
        <dbReference type="Proteomes" id="UP001139981"/>
    </source>
</evidence>
<sequence>MSLSLVPEYDSSESEKEEEAEEDIPVHSATTNSSKPIPPASRGLGAKLASVLPPPRNRATTADSSKVRIVVDLGQPTTLQAETNTTASGSKNIPAANASDSSAKRSSG</sequence>
<gene>
    <name evidence="1" type="ORF">IWW38_003009</name>
</gene>
<evidence type="ECO:0000313" key="1">
    <source>
        <dbReference type="EMBL" id="KAJ2893009.1"/>
    </source>
</evidence>
<name>A0ACC1M2H2_9FUNG</name>
<accession>A0ACC1M2H2</accession>
<comment type="caution">
    <text evidence="1">The sequence shown here is derived from an EMBL/GenBank/DDBJ whole genome shotgun (WGS) entry which is preliminary data.</text>
</comment>
<protein>
    <submittedName>
        <fullName evidence="1">Uncharacterized protein</fullName>
    </submittedName>
</protein>